<keyword evidence="2" id="KW-1185">Reference proteome</keyword>
<reference evidence="2" key="1">
    <citation type="journal article" date="2022" name="Mol. Ecol. Resour.">
        <title>The genomes of chicory, endive, great burdock and yacon provide insights into Asteraceae palaeo-polyploidization history and plant inulin production.</title>
        <authorList>
            <person name="Fan W."/>
            <person name="Wang S."/>
            <person name="Wang H."/>
            <person name="Wang A."/>
            <person name="Jiang F."/>
            <person name="Liu H."/>
            <person name="Zhao H."/>
            <person name="Xu D."/>
            <person name="Zhang Y."/>
        </authorList>
    </citation>
    <scope>NUCLEOTIDE SEQUENCE [LARGE SCALE GENOMIC DNA]</scope>
    <source>
        <strain evidence="2">cv. Niubang</strain>
    </source>
</reference>
<evidence type="ECO:0000313" key="1">
    <source>
        <dbReference type="EMBL" id="KAI3702234.1"/>
    </source>
</evidence>
<sequence length="68" mass="7823">MIYCLQLHCTSVVRISFVLPPLSHHPPLPRAPLTDSDHHSSTYHRQRPLPFSFSSPPLSSSYRVDKQR</sequence>
<evidence type="ECO:0000313" key="2">
    <source>
        <dbReference type="Proteomes" id="UP001055879"/>
    </source>
</evidence>
<accession>A0ACB8ZY08</accession>
<proteinExistence type="predicted"/>
<protein>
    <submittedName>
        <fullName evidence="1">Uncharacterized protein</fullName>
    </submittedName>
</protein>
<gene>
    <name evidence="1" type="ORF">L6452_27963</name>
</gene>
<dbReference type="EMBL" id="CM042055">
    <property type="protein sequence ID" value="KAI3702234.1"/>
    <property type="molecule type" value="Genomic_DNA"/>
</dbReference>
<reference evidence="1 2" key="2">
    <citation type="journal article" date="2022" name="Mol. Ecol. Resour.">
        <title>The genomes of chicory, endive, great burdock and yacon provide insights into Asteraceae paleo-polyploidization history and plant inulin production.</title>
        <authorList>
            <person name="Fan W."/>
            <person name="Wang S."/>
            <person name="Wang H."/>
            <person name="Wang A."/>
            <person name="Jiang F."/>
            <person name="Liu H."/>
            <person name="Zhao H."/>
            <person name="Xu D."/>
            <person name="Zhang Y."/>
        </authorList>
    </citation>
    <scope>NUCLEOTIDE SEQUENCE [LARGE SCALE GENOMIC DNA]</scope>
    <source>
        <strain evidence="2">cv. Niubang</strain>
    </source>
</reference>
<dbReference type="Proteomes" id="UP001055879">
    <property type="component" value="Linkage Group LG09"/>
</dbReference>
<comment type="caution">
    <text evidence="1">The sequence shown here is derived from an EMBL/GenBank/DDBJ whole genome shotgun (WGS) entry which is preliminary data.</text>
</comment>
<organism evidence="1 2">
    <name type="scientific">Arctium lappa</name>
    <name type="common">Greater burdock</name>
    <name type="synonym">Lappa major</name>
    <dbReference type="NCBI Taxonomy" id="4217"/>
    <lineage>
        <taxon>Eukaryota</taxon>
        <taxon>Viridiplantae</taxon>
        <taxon>Streptophyta</taxon>
        <taxon>Embryophyta</taxon>
        <taxon>Tracheophyta</taxon>
        <taxon>Spermatophyta</taxon>
        <taxon>Magnoliopsida</taxon>
        <taxon>eudicotyledons</taxon>
        <taxon>Gunneridae</taxon>
        <taxon>Pentapetalae</taxon>
        <taxon>asterids</taxon>
        <taxon>campanulids</taxon>
        <taxon>Asterales</taxon>
        <taxon>Asteraceae</taxon>
        <taxon>Carduoideae</taxon>
        <taxon>Cardueae</taxon>
        <taxon>Arctiinae</taxon>
        <taxon>Arctium</taxon>
    </lineage>
</organism>
<name>A0ACB8ZY08_ARCLA</name>